<dbReference type="PANTHER" id="PTHR45661">
    <property type="entry name" value="SURFACE ANTIGEN"/>
    <property type="match status" value="1"/>
</dbReference>
<dbReference type="SUPFAM" id="SSF52058">
    <property type="entry name" value="L domain-like"/>
    <property type="match status" value="3"/>
</dbReference>
<dbReference type="Pfam" id="PF13306">
    <property type="entry name" value="LRR_5"/>
    <property type="match status" value="6"/>
</dbReference>
<sequence length="796" mass="90671">MDEYVIFQGIRFQLHHNDFTASVFDSRQTPGDVTIPRSIVYNSQEYIITSIKERSFLNNMHIRSIQFSPLSEVRYIEKYGLSSSSLTRITFPASFEKMEDWSFCSTNISEISVAPGNPYYKSLDKMILIGKSDIKSDNFDSIFFASKSLQTVLIPSYISYFKSHCFSNCDNLKIIEFTSDSNLILIEKNAFTTCSIEQITIPSSARLEEGWCNCISNLTNVIISPESEFYDYLDENKKIIYDKEKLEIVFASRDIKEVNIPYYIKRICESAFANCELLEKVEIPEDSELVSIGKAAFNGTLISEISIPNHVKKIESSTFSECDCLETVILNMNSDLEAIGKYAFIESIIITIIIPKHTKKIGKRAFQYCENLKNVIFCTDCEVEILRDYSFASTLIEKITIPKSVKVIGKRCFDECKMLKSIQFQRDSQLEFIDSEAFSQTIIKSITIPKKVKKMGKRVFFRCISLETVNLEEGSELQSIGKSTFQGSNVDIFGIPEKLTDLQEGWCHGTDSLSTICVSPKNKKFIMINTIILAGKRDENSEYYDTVMFVSHDVDEVTIPSFIKYFNPYSFAVTSYLLRINFTEDSNLLSIGANAFNSSALEQIQIPANVETLEDGWCNFTECLVNVSISPKNKNFMFLPDQNKIMIGKSNIEQDDFDILMFACRDIKNVVVPSYIKRINSSAFFECRHLKNVEISDDSQLQSIGDCCFSYTTVRRITLPKNVVSSGSMTFSFTSLYSFEALAETFSFGEDVFEHTIMETISLPNAHRVHNTKEINTYNTDFNTFSFFVCANAVID</sequence>
<dbReference type="Proteomes" id="UP001470230">
    <property type="component" value="Unassembled WGS sequence"/>
</dbReference>
<gene>
    <name evidence="1" type="ORF">M9Y10_018560</name>
</gene>
<comment type="caution">
    <text evidence="1">The sequence shown here is derived from an EMBL/GenBank/DDBJ whole genome shotgun (WGS) entry which is preliminary data.</text>
</comment>
<reference evidence="1 2" key="1">
    <citation type="submission" date="2024-04" db="EMBL/GenBank/DDBJ databases">
        <title>Tritrichomonas musculus Genome.</title>
        <authorList>
            <person name="Alves-Ferreira E."/>
            <person name="Grigg M."/>
            <person name="Lorenzi H."/>
            <person name="Galac M."/>
        </authorList>
    </citation>
    <scope>NUCLEOTIDE SEQUENCE [LARGE SCALE GENOMIC DNA]</scope>
    <source>
        <strain evidence="1 2">EAF2021</strain>
    </source>
</reference>
<dbReference type="InterPro" id="IPR032675">
    <property type="entry name" value="LRR_dom_sf"/>
</dbReference>
<evidence type="ECO:0000313" key="1">
    <source>
        <dbReference type="EMBL" id="KAK8849967.1"/>
    </source>
</evidence>
<dbReference type="EMBL" id="JAPFFF010000025">
    <property type="protein sequence ID" value="KAK8849967.1"/>
    <property type="molecule type" value="Genomic_DNA"/>
</dbReference>
<keyword evidence="2" id="KW-1185">Reference proteome</keyword>
<dbReference type="PANTHER" id="PTHR45661:SF3">
    <property type="entry name" value="IG-LIKE DOMAIN-CONTAINING PROTEIN"/>
    <property type="match status" value="1"/>
</dbReference>
<organism evidence="1 2">
    <name type="scientific">Tritrichomonas musculus</name>
    <dbReference type="NCBI Taxonomy" id="1915356"/>
    <lineage>
        <taxon>Eukaryota</taxon>
        <taxon>Metamonada</taxon>
        <taxon>Parabasalia</taxon>
        <taxon>Tritrichomonadida</taxon>
        <taxon>Tritrichomonadidae</taxon>
        <taxon>Tritrichomonas</taxon>
    </lineage>
</organism>
<evidence type="ECO:0000313" key="2">
    <source>
        <dbReference type="Proteomes" id="UP001470230"/>
    </source>
</evidence>
<name>A0ABR2HNL3_9EUKA</name>
<evidence type="ECO:0008006" key="3">
    <source>
        <dbReference type="Google" id="ProtNLM"/>
    </source>
</evidence>
<accession>A0ABR2HNL3</accession>
<dbReference type="Gene3D" id="3.80.10.10">
    <property type="entry name" value="Ribonuclease Inhibitor"/>
    <property type="match status" value="4"/>
</dbReference>
<proteinExistence type="predicted"/>
<dbReference type="InterPro" id="IPR026906">
    <property type="entry name" value="LRR_5"/>
</dbReference>
<protein>
    <recommendedName>
        <fullName evidence="3">Surface antigen BspA-like</fullName>
    </recommendedName>
</protein>
<dbReference type="InterPro" id="IPR053139">
    <property type="entry name" value="Surface_bspA-like"/>
</dbReference>